<dbReference type="EMBL" id="JH712263">
    <property type="protein sequence ID" value="EFO14930.1"/>
    <property type="molecule type" value="Genomic_DNA"/>
</dbReference>
<dbReference type="GeneID" id="9951056"/>
<dbReference type="PANTHER" id="PTHR46130">
    <property type="entry name" value="LAMGL DOMAIN-CONTAINING PROTEIN"/>
    <property type="match status" value="1"/>
</dbReference>
<dbReference type="GO" id="GO:0004222">
    <property type="term" value="F:metalloendopeptidase activity"/>
    <property type="evidence" value="ECO:0007669"/>
    <property type="project" value="TreeGrafter"/>
</dbReference>
<dbReference type="AlphaFoldDB" id="A0A1S0TJ98"/>
<dbReference type="PANTHER" id="PTHR46130:SF3">
    <property type="entry name" value="CHROMOSOME UNDETERMINED SCAFFOLD_33, WHOLE GENOME SHOTGUN SEQUENCE"/>
    <property type="match status" value="1"/>
</dbReference>
<name>A0A1S0TJ98_LOALO</name>
<dbReference type="KEGG" id="loa:LOAG_13586"/>
<proteinExistence type="predicted"/>
<reference evidence="1" key="1">
    <citation type="submission" date="2012-04" db="EMBL/GenBank/DDBJ databases">
        <title>The Genome Sequence of Loa loa.</title>
        <authorList>
            <consortium name="The Broad Institute Genome Sequencing Platform"/>
            <consortium name="Broad Institute Genome Sequencing Center for Infectious Disease"/>
            <person name="Nutman T.B."/>
            <person name="Fink D.L."/>
            <person name="Russ C."/>
            <person name="Young S."/>
            <person name="Zeng Q."/>
            <person name="Gargeya S."/>
            <person name="Alvarado L."/>
            <person name="Berlin A."/>
            <person name="Chapman S.B."/>
            <person name="Chen Z."/>
            <person name="Freedman E."/>
            <person name="Gellesch M."/>
            <person name="Goldberg J."/>
            <person name="Griggs A."/>
            <person name="Gujja S."/>
            <person name="Heilman E.R."/>
            <person name="Heiman D."/>
            <person name="Howarth C."/>
            <person name="Mehta T."/>
            <person name="Neiman D."/>
            <person name="Pearson M."/>
            <person name="Roberts A."/>
            <person name="Saif S."/>
            <person name="Shea T."/>
            <person name="Shenoy N."/>
            <person name="Sisk P."/>
            <person name="Stolte C."/>
            <person name="Sykes S."/>
            <person name="White J."/>
            <person name="Yandava C."/>
            <person name="Haas B."/>
            <person name="Henn M.R."/>
            <person name="Nusbaum C."/>
            <person name="Birren B."/>
        </authorList>
    </citation>
    <scope>NUCLEOTIDE SEQUENCE [LARGE SCALE GENOMIC DNA]</scope>
</reference>
<protein>
    <submittedName>
        <fullName evidence="1">Pregnancy-associated plasma protein-A</fullName>
    </submittedName>
</protein>
<dbReference type="InterPro" id="IPR043543">
    <property type="entry name" value="PAPPA/PAPPA2"/>
</dbReference>
<dbReference type="Gene3D" id="3.30.300.320">
    <property type="match status" value="1"/>
</dbReference>
<gene>
    <name evidence="1" type="ORF">LOAG_13586</name>
</gene>
<accession>A0A1S0TJ98</accession>
<dbReference type="CTD" id="9951056"/>
<dbReference type="GO" id="GO:0006508">
    <property type="term" value="P:proteolysis"/>
    <property type="evidence" value="ECO:0007669"/>
    <property type="project" value="TreeGrafter"/>
</dbReference>
<sequence length="232" mass="25945">MCAVQCRKKGYDAVLEGTQILPNGENLLVLRTVHNISCTISSTFYPQMDALSCVRSCNREFMGDGWCDFQNNRGYCGWDGGDCCASTVRGGRVRLMFPSLCTSILCQCIDPFAAENMVSSSGTSNPSNALRERKSTIKRTIRYGHDSITEPVLYRSAFVDASPDTFTVSLADAAFLSRNSVHLDRIRDSTQHQQRDNKPRTISTKSAKDWEAIKRSVENALTVYQQQFNNKI</sequence>
<dbReference type="InParanoid" id="A0A1S0TJ98"/>
<dbReference type="GO" id="GO:0005615">
    <property type="term" value="C:extracellular space"/>
    <property type="evidence" value="ECO:0007669"/>
    <property type="project" value="TreeGrafter"/>
</dbReference>
<dbReference type="OrthoDB" id="5805386at2759"/>
<dbReference type="RefSeq" id="XP_003149140.1">
    <property type="nucleotide sequence ID" value="XM_003149092.1"/>
</dbReference>
<organism evidence="1">
    <name type="scientific">Loa loa</name>
    <name type="common">Eye worm</name>
    <name type="synonym">Filaria loa</name>
    <dbReference type="NCBI Taxonomy" id="7209"/>
    <lineage>
        <taxon>Eukaryota</taxon>
        <taxon>Metazoa</taxon>
        <taxon>Ecdysozoa</taxon>
        <taxon>Nematoda</taxon>
        <taxon>Chromadorea</taxon>
        <taxon>Rhabditida</taxon>
        <taxon>Spirurina</taxon>
        <taxon>Spiruromorpha</taxon>
        <taxon>Filarioidea</taxon>
        <taxon>Onchocercidae</taxon>
        <taxon>Loa</taxon>
    </lineage>
</organism>
<dbReference type="GO" id="GO:0007166">
    <property type="term" value="P:cell surface receptor signaling pathway"/>
    <property type="evidence" value="ECO:0007669"/>
    <property type="project" value="TreeGrafter"/>
</dbReference>
<evidence type="ECO:0000313" key="1">
    <source>
        <dbReference type="EMBL" id="EFO14930.1"/>
    </source>
</evidence>